<dbReference type="InterPro" id="IPR002347">
    <property type="entry name" value="SDR_fam"/>
</dbReference>
<dbReference type="InterPro" id="IPR050259">
    <property type="entry name" value="SDR"/>
</dbReference>
<dbReference type="SUPFAM" id="SSF51735">
    <property type="entry name" value="NAD(P)-binding Rossmann-fold domains"/>
    <property type="match status" value="1"/>
</dbReference>
<dbReference type="InterPro" id="IPR036291">
    <property type="entry name" value="NAD(P)-bd_dom_sf"/>
</dbReference>
<dbReference type="PANTHER" id="PTHR42879">
    <property type="entry name" value="3-OXOACYL-(ACYL-CARRIER-PROTEIN) REDUCTASE"/>
    <property type="match status" value="1"/>
</dbReference>
<dbReference type="PROSITE" id="PS00061">
    <property type="entry name" value="ADH_SHORT"/>
    <property type="match status" value="1"/>
</dbReference>
<dbReference type="GO" id="GO:0016491">
    <property type="term" value="F:oxidoreductase activity"/>
    <property type="evidence" value="ECO:0007669"/>
    <property type="project" value="UniProtKB-KW"/>
</dbReference>
<accession>A0A0R2P1E7</accession>
<gene>
    <name evidence="3" type="ORF">ABR64_05330</name>
</gene>
<dbReference type="CDD" id="cd05233">
    <property type="entry name" value="SDR_c"/>
    <property type="match status" value="1"/>
</dbReference>
<dbReference type="FunFam" id="3.40.50.720:FF:000084">
    <property type="entry name" value="Short-chain dehydrogenase reductase"/>
    <property type="match status" value="1"/>
</dbReference>
<dbReference type="EMBL" id="LIAW01000166">
    <property type="protein sequence ID" value="KRO31942.1"/>
    <property type="molecule type" value="Genomic_DNA"/>
</dbReference>
<evidence type="ECO:0000256" key="2">
    <source>
        <dbReference type="ARBA" id="ARBA00023002"/>
    </source>
</evidence>
<organism evidence="3 4">
    <name type="scientific">Actinobacteria bacterium BACL2 MAG-121001-bin67</name>
    <dbReference type="NCBI Taxonomy" id="1655572"/>
    <lineage>
        <taxon>Bacteria</taxon>
        <taxon>Bacillati</taxon>
        <taxon>Actinomycetota</taxon>
        <taxon>Actinomycetes</taxon>
        <taxon>Actinomycetes incertae sedis</taxon>
        <taxon>ac1 cluster</taxon>
    </lineage>
</organism>
<proteinExistence type="inferred from homology"/>
<protein>
    <recommendedName>
        <fullName evidence="5">Short-chain dehydrogenase</fullName>
    </recommendedName>
</protein>
<sequence length="253" mass="26568">MSAVFSLKGKKALITGAGSSSGIGFASASALKQLGAEVIITSTTKRILDRAKEIQARGLVADLCDEREVQELFSSIDSLDILVNNAGMTSVSKPAGDSEAGDVANIELSNWRFGMARNLDSAFLVTKYALPLLRKSKSGRIVMVSSVTGAIMAMKNQPIYASAKAAMVGLTKALALDEAKNSITCNAILPGWIATDSISDKEKEQGRFVPLGRGGRAEEVASAVAFLVSEEASYITGQSIVVDGGNSIMEERS</sequence>
<dbReference type="AlphaFoldDB" id="A0A0R2P1E7"/>
<comment type="similarity">
    <text evidence="1">Belongs to the short-chain dehydrogenases/reductases (SDR) family.</text>
</comment>
<evidence type="ECO:0000313" key="4">
    <source>
        <dbReference type="Proteomes" id="UP000053349"/>
    </source>
</evidence>
<dbReference type="InterPro" id="IPR020904">
    <property type="entry name" value="Sc_DH/Rdtase_CS"/>
</dbReference>
<dbReference type="Proteomes" id="UP000053349">
    <property type="component" value="Unassembled WGS sequence"/>
</dbReference>
<reference evidence="3 4" key="1">
    <citation type="submission" date="2015-10" db="EMBL/GenBank/DDBJ databases">
        <title>Metagenome-Assembled Genomes uncover a global brackish microbiome.</title>
        <authorList>
            <person name="Hugerth L.W."/>
            <person name="Larsson J."/>
            <person name="Alneberg J."/>
            <person name="Lindh M.V."/>
            <person name="Legrand C."/>
            <person name="Pinhassi J."/>
            <person name="Andersson A.F."/>
        </authorList>
    </citation>
    <scope>NUCLEOTIDE SEQUENCE [LARGE SCALE GENOMIC DNA]</scope>
    <source>
        <strain evidence="3">BACL2 MAG-121001-bin67</strain>
    </source>
</reference>
<dbReference type="PRINTS" id="PR00081">
    <property type="entry name" value="GDHRDH"/>
</dbReference>
<dbReference type="GO" id="GO:0032787">
    <property type="term" value="P:monocarboxylic acid metabolic process"/>
    <property type="evidence" value="ECO:0007669"/>
    <property type="project" value="UniProtKB-ARBA"/>
</dbReference>
<dbReference type="Pfam" id="PF13561">
    <property type="entry name" value="adh_short_C2"/>
    <property type="match status" value="1"/>
</dbReference>
<dbReference type="PANTHER" id="PTHR42879:SF2">
    <property type="entry name" value="3-OXOACYL-[ACYL-CARRIER-PROTEIN] REDUCTASE FABG"/>
    <property type="match status" value="1"/>
</dbReference>
<keyword evidence="2" id="KW-0560">Oxidoreductase</keyword>
<evidence type="ECO:0000256" key="1">
    <source>
        <dbReference type="ARBA" id="ARBA00006484"/>
    </source>
</evidence>
<dbReference type="PRINTS" id="PR00080">
    <property type="entry name" value="SDRFAMILY"/>
</dbReference>
<evidence type="ECO:0008006" key="5">
    <source>
        <dbReference type="Google" id="ProtNLM"/>
    </source>
</evidence>
<dbReference type="Gene3D" id="3.40.50.720">
    <property type="entry name" value="NAD(P)-binding Rossmann-like Domain"/>
    <property type="match status" value="1"/>
</dbReference>
<name>A0A0R2P1E7_9ACTN</name>
<evidence type="ECO:0000313" key="3">
    <source>
        <dbReference type="EMBL" id="KRO31942.1"/>
    </source>
</evidence>
<comment type="caution">
    <text evidence="3">The sequence shown here is derived from an EMBL/GenBank/DDBJ whole genome shotgun (WGS) entry which is preliminary data.</text>
</comment>